<evidence type="ECO:0000313" key="2">
    <source>
        <dbReference type="EMBL" id="SDK21640.1"/>
    </source>
</evidence>
<evidence type="ECO:0000313" key="3">
    <source>
        <dbReference type="Proteomes" id="UP000198694"/>
    </source>
</evidence>
<feature type="domain" description="HTH LytTR-type" evidence="1">
    <location>
        <begin position="211"/>
        <end position="317"/>
    </location>
</feature>
<dbReference type="Proteomes" id="UP000198694">
    <property type="component" value="Unassembled WGS sequence"/>
</dbReference>
<dbReference type="SMART" id="SM00850">
    <property type="entry name" value="LytTR"/>
    <property type="match status" value="1"/>
</dbReference>
<evidence type="ECO:0000259" key="1">
    <source>
        <dbReference type="PROSITE" id="PS50930"/>
    </source>
</evidence>
<dbReference type="OrthoDB" id="9809318at2"/>
<dbReference type="SUPFAM" id="SSF52540">
    <property type="entry name" value="P-loop containing nucleoside triphosphate hydrolases"/>
    <property type="match status" value="1"/>
</dbReference>
<protein>
    <submittedName>
        <fullName evidence="2">ABC-2 type transport system ATP-binding protein</fullName>
    </submittedName>
</protein>
<dbReference type="GO" id="GO:0000156">
    <property type="term" value="F:phosphorelay response regulator activity"/>
    <property type="evidence" value="ECO:0007669"/>
    <property type="project" value="InterPro"/>
</dbReference>
<accession>A0A1G9A5C5</accession>
<dbReference type="PANTHER" id="PTHR37299">
    <property type="entry name" value="TRANSCRIPTIONAL REGULATOR-RELATED"/>
    <property type="match status" value="1"/>
</dbReference>
<proteinExistence type="predicted"/>
<reference evidence="2 3" key="1">
    <citation type="submission" date="2016-10" db="EMBL/GenBank/DDBJ databases">
        <authorList>
            <person name="de Groot N.N."/>
        </authorList>
    </citation>
    <scope>NUCLEOTIDE SEQUENCE [LARGE SCALE GENOMIC DNA]</scope>
    <source>
        <strain evidence="2 3">CGMCC 1.6502</strain>
    </source>
</reference>
<dbReference type="Pfam" id="PF04397">
    <property type="entry name" value="LytTR"/>
    <property type="match status" value="1"/>
</dbReference>
<dbReference type="InterPro" id="IPR012046">
    <property type="entry name" value="LytTR_ABC"/>
</dbReference>
<dbReference type="InterPro" id="IPR007492">
    <property type="entry name" value="LytTR_DNA-bd_dom"/>
</dbReference>
<dbReference type="PANTHER" id="PTHR37299:SF1">
    <property type="entry name" value="STAGE 0 SPORULATION PROTEIN A HOMOLOG"/>
    <property type="match status" value="1"/>
</dbReference>
<dbReference type="RefSeq" id="WP_093214383.1">
    <property type="nucleotide sequence ID" value="NZ_FNFL01000003.1"/>
</dbReference>
<keyword evidence="3" id="KW-1185">Reference proteome</keyword>
<dbReference type="AlphaFoldDB" id="A0A1G9A5C5"/>
<dbReference type="Gene3D" id="2.40.50.1020">
    <property type="entry name" value="LytTr DNA-binding domain"/>
    <property type="match status" value="1"/>
</dbReference>
<dbReference type="PROSITE" id="PS50930">
    <property type="entry name" value="HTH_LYTTR"/>
    <property type="match status" value="1"/>
</dbReference>
<sequence>MTSFKIDYEAGKSGILPPISLSLSESHTTAISSDTDMQAELIHTLLRNEDITVFDRNEGLYDRLTVMDNVTFYHKWFGCSIPLPEILVMFELQMCAKKPLRKCTQSEIARVYYAKYFMMKTYPMVFQEPIHGVDIKTINTFINMLKKITDNKIPALILVSNIEHALLLSDVAYRLQEKGLLEIELDNGEKDESTPAEEPAFTLSTAKLFKIPAKIDDKVILFDPMEIDYIESQDGKATIVINHESFALDSTLAEIEKKLEVYGFYRCHRSYIVNLQKVREIITWSKNTYSLRIDNQAKSTIPLARTKIQGIQDMFNLK</sequence>
<dbReference type="InterPro" id="IPR027417">
    <property type="entry name" value="P-loop_NTPase"/>
</dbReference>
<dbReference type="Gene3D" id="3.40.50.300">
    <property type="entry name" value="P-loop containing nucleotide triphosphate hydrolases"/>
    <property type="match status" value="1"/>
</dbReference>
<dbReference type="PIRSF" id="PIRSF036612">
    <property type="entry name" value="ABC_ATP_LytTR"/>
    <property type="match status" value="1"/>
</dbReference>
<dbReference type="STRING" id="407036.SAMN05216243_2379"/>
<gene>
    <name evidence="2" type="ORF">SAMN05216243_2379</name>
</gene>
<keyword evidence="2" id="KW-0547">Nucleotide-binding</keyword>
<dbReference type="EMBL" id="FNFL01000003">
    <property type="protein sequence ID" value="SDK21640.1"/>
    <property type="molecule type" value="Genomic_DNA"/>
</dbReference>
<dbReference type="InterPro" id="IPR046947">
    <property type="entry name" value="LytR-like"/>
</dbReference>
<organism evidence="2 3">
    <name type="scientific">Sediminibacillus albus</name>
    <dbReference type="NCBI Taxonomy" id="407036"/>
    <lineage>
        <taxon>Bacteria</taxon>
        <taxon>Bacillati</taxon>
        <taxon>Bacillota</taxon>
        <taxon>Bacilli</taxon>
        <taxon>Bacillales</taxon>
        <taxon>Bacillaceae</taxon>
        <taxon>Sediminibacillus</taxon>
    </lineage>
</organism>
<dbReference type="GO" id="GO:0003677">
    <property type="term" value="F:DNA binding"/>
    <property type="evidence" value="ECO:0007669"/>
    <property type="project" value="InterPro"/>
</dbReference>
<name>A0A1G9A5C5_9BACI</name>
<keyword evidence="2" id="KW-0067">ATP-binding</keyword>
<dbReference type="GO" id="GO:0005524">
    <property type="term" value="F:ATP binding"/>
    <property type="evidence" value="ECO:0007669"/>
    <property type="project" value="UniProtKB-KW"/>
</dbReference>